<feature type="region of interest" description="Disordered" evidence="8">
    <location>
        <begin position="1"/>
        <end position="23"/>
    </location>
</feature>
<dbReference type="PANTHER" id="PTHR11733:SF224">
    <property type="entry name" value="NEPRILYSIN-2"/>
    <property type="match status" value="1"/>
</dbReference>
<dbReference type="Gene3D" id="3.40.390.10">
    <property type="entry name" value="Collagenase (Catalytic Domain)"/>
    <property type="match status" value="1"/>
</dbReference>
<name>A0A8B7N6M5_HYAAZ</name>
<feature type="domain" description="Peptidase M13 N-terminal" evidence="11">
    <location>
        <begin position="134"/>
        <end position="524"/>
    </location>
</feature>
<dbReference type="GeneID" id="108666850"/>
<dbReference type="InterPro" id="IPR024079">
    <property type="entry name" value="MetalloPept_cat_dom_sf"/>
</dbReference>
<keyword evidence="4" id="KW-0479">Metal-binding</keyword>
<dbReference type="OrthoDB" id="6475849at2759"/>
<comment type="similarity">
    <text evidence="2">Belongs to the peptidase M13 family.</text>
</comment>
<dbReference type="GO" id="GO:0046872">
    <property type="term" value="F:metal ion binding"/>
    <property type="evidence" value="ECO:0007669"/>
    <property type="project" value="UniProtKB-KW"/>
</dbReference>
<keyword evidence="7" id="KW-0482">Metalloprotease</keyword>
<dbReference type="KEGG" id="hazt:108666850"/>
<dbReference type="Gene3D" id="1.10.1380.10">
    <property type="entry name" value="Neutral endopeptidase , domain2"/>
    <property type="match status" value="1"/>
</dbReference>
<feature type="transmembrane region" description="Helical" evidence="9">
    <location>
        <begin position="35"/>
        <end position="60"/>
    </location>
</feature>
<dbReference type="PROSITE" id="PS51885">
    <property type="entry name" value="NEPRILYSIN"/>
    <property type="match status" value="1"/>
</dbReference>
<keyword evidence="12" id="KW-1185">Reference proteome</keyword>
<dbReference type="Pfam" id="PF05649">
    <property type="entry name" value="Peptidase_M13_N"/>
    <property type="match status" value="1"/>
</dbReference>
<evidence type="ECO:0000256" key="9">
    <source>
        <dbReference type="SAM" id="Phobius"/>
    </source>
</evidence>
<accession>A0A8B7N6M5</accession>
<keyword evidence="9" id="KW-1133">Transmembrane helix</keyword>
<comment type="cofactor">
    <cofactor evidence="1">
        <name>Zn(2+)</name>
        <dbReference type="ChEBI" id="CHEBI:29105"/>
    </cofactor>
</comment>
<evidence type="ECO:0000256" key="2">
    <source>
        <dbReference type="ARBA" id="ARBA00007357"/>
    </source>
</evidence>
<evidence type="ECO:0000256" key="3">
    <source>
        <dbReference type="ARBA" id="ARBA00022670"/>
    </source>
</evidence>
<dbReference type="PANTHER" id="PTHR11733">
    <property type="entry name" value="ZINC METALLOPROTEASE FAMILY M13 NEPRILYSIN-RELATED"/>
    <property type="match status" value="1"/>
</dbReference>
<dbReference type="GO" id="GO:0004222">
    <property type="term" value="F:metalloendopeptidase activity"/>
    <property type="evidence" value="ECO:0007669"/>
    <property type="project" value="InterPro"/>
</dbReference>
<feature type="domain" description="Peptidase M13 C-terminal" evidence="10">
    <location>
        <begin position="585"/>
        <end position="790"/>
    </location>
</feature>
<evidence type="ECO:0000259" key="11">
    <source>
        <dbReference type="Pfam" id="PF05649"/>
    </source>
</evidence>
<evidence type="ECO:0000259" key="10">
    <source>
        <dbReference type="Pfam" id="PF01431"/>
    </source>
</evidence>
<dbReference type="GO" id="GO:0016485">
    <property type="term" value="P:protein processing"/>
    <property type="evidence" value="ECO:0007669"/>
    <property type="project" value="TreeGrafter"/>
</dbReference>
<evidence type="ECO:0000256" key="8">
    <source>
        <dbReference type="SAM" id="MobiDB-lite"/>
    </source>
</evidence>
<dbReference type="AlphaFoldDB" id="A0A8B7N6M5"/>
<dbReference type="CDD" id="cd08662">
    <property type="entry name" value="M13"/>
    <property type="match status" value="1"/>
</dbReference>
<dbReference type="SUPFAM" id="SSF55486">
    <property type="entry name" value="Metalloproteases ('zincins'), catalytic domain"/>
    <property type="match status" value="1"/>
</dbReference>
<organism evidence="12 13">
    <name type="scientific">Hyalella azteca</name>
    <name type="common">Amphipod</name>
    <dbReference type="NCBI Taxonomy" id="294128"/>
    <lineage>
        <taxon>Eukaryota</taxon>
        <taxon>Metazoa</taxon>
        <taxon>Ecdysozoa</taxon>
        <taxon>Arthropoda</taxon>
        <taxon>Crustacea</taxon>
        <taxon>Multicrustacea</taxon>
        <taxon>Malacostraca</taxon>
        <taxon>Eumalacostraca</taxon>
        <taxon>Peracarida</taxon>
        <taxon>Amphipoda</taxon>
        <taxon>Senticaudata</taxon>
        <taxon>Talitrida</taxon>
        <taxon>Talitroidea</taxon>
        <taxon>Hyalellidae</taxon>
        <taxon>Hyalella</taxon>
    </lineage>
</organism>
<keyword evidence="9" id="KW-0472">Membrane</keyword>
<gene>
    <name evidence="13" type="primary">LOC108666850</name>
</gene>
<sequence>MPDLAESQVTLTSARRTSEDTPSGGWWVSRTRLEVALLAMVAVSLFLLIAVCLAMAAVIAGSSPNSLFAELSGSSASAEVKTIEDVSGLAKLTDNNLHKTSDKPSSSSADICLTKGCVTSASQLIANMDSEVDPCEDFFEYACGNYLRTKNIPDEKSSISQFSDISDALNQKLRTLVESEDSSEDTSSSLMVKQLYKSCMDTESIAEQGLQPLKDILREMGGWPAVEGAAWDHNRFDWVQNVYINRRLGCSIDLLFEFSIGSDIMNSSWNIIYIDQPSLGMPSREYLLRGLNDSDVRAYLDYQVSLAALLGANRTAAQLELTESLLFEIQLANLSLPQERRRNFTELYNKMTVAELQDRVPSIPWLTYINNLLSPFITITEHEEVIVIVPTYMEDLEKLLLETPKRVIANYMMWRLSAATISYLSEDARDLQLAYSKKITGTGKRKPRWKECMGVVSSSLPLAVGKLYAEKFFKKDAKAAADEMVSYVRAEFDKILRTVDWMDDETRIRAINKSLAITPHIAYPEELLDESKLAELFKDLRISDGELLSNMRNFTIFGTDYYFKSLRDKVDKNDWKEHGAAAVVNAFYSFLENSIEFPAGILQGTFFNADRPKYLNYGAIGFVIGHEITHGFDDMGRQFDDKGDLKEWWEPETRSKFIDKSKCIIHQYGNYTHPEVGLKLNGVNTQGENIADNGGLKEAYYAYNQYVSDHGEENPLPALGLTAKQLFWLSAANVWCSKTRLETLKLQILTGAHAPARFRVNGPLSNLPEFSRDWNCKSNSKMNPSHKCSVW</sequence>
<dbReference type="InterPro" id="IPR000718">
    <property type="entry name" value="Peptidase_M13"/>
</dbReference>
<keyword evidence="6" id="KW-0862">Zinc</keyword>
<evidence type="ECO:0000313" key="12">
    <source>
        <dbReference type="Proteomes" id="UP000694843"/>
    </source>
</evidence>
<dbReference type="PRINTS" id="PR00786">
    <property type="entry name" value="NEPRILYSIN"/>
</dbReference>
<evidence type="ECO:0000256" key="5">
    <source>
        <dbReference type="ARBA" id="ARBA00022801"/>
    </source>
</evidence>
<evidence type="ECO:0000256" key="4">
    <source>
        <dbReference type="ARBA" id="ARBA00022723"/>
    </source>
</evidence>
<keyword evidence="3" id="KW-0645">Protease</keyword>
<proteinExistence type="inferred from homology"/>
<evidence type="ECO:0000256" key="7">
    <source>
        <dbReference type="ARBA" id="ARBA00023049"/>
    </source>
</evidence>
<dbReference type="RefSeq" id="XP_018009275.1">
    <property type="nucleotide sequence ID" value="XM_018153786.2"/>
</dbReference>
<dbReference type="OMA" id="STMATHI"/>
<reference evidence="13" key="1">
    <citation type="submission" date="2025-08" db="UniProtKB">
        <authorList>
            <consortium name="RefSeq"/>
        </authorList>
    </citation>
    <scope>IDENTIFICATION</scope>
    <source>
        <tissue evidence="13">Whole organism</tissue>
    </source>
</reference>
<dbReference type="InterPro" id="IPR008753">
    <property type="entry name" value="Peptidase_M13_N"/>
</dbReference>
<evidence type="ECO:0000256" key="6">
    <source>
        <dbReference type="ARBA" id="ARBA00022833"/>
    </source>
</evidence>
<dbReference type="Pfam" id="PF01431">
    <property type="entry name" value="Peptidase_M13"/>
    <property type="match status" value="1"/>
</dbReference>
<dbReference type="InterPro" id="IPR018497">
    <property type="entry name" value="Peptidase_M13_C"/>
</dbReference>
<protein>
    <submittedName>
        <fullName evidence="13">Neprilysin-2-like</fullName>
    </submittedName>
</protein>
<dbReference type="GO" id="GO:0005886">
    <property type="term" value="C:plasma membrane"/>
    <property type="evidence" value="ECO:0007669"/>
    <property type="project" value="TreeGrafter"/>
</dbReference>
<dbReference type="InterPro" id="IPR042089">
    <property type="entry name" value="Peptidase_M13_dom_2"/>
</dbReference>
<keyword evidence="9" id="KW-0812">Transmembrane</keyword>
<dbReference type="Proteomes" id="UP000694843">
    <property type="component" value="Unplaced"/>
</dbReference>
<evidence type="ECO:0000313" key="13">
    <source>
        <dbReference type="RefSeq" id="XP_018009275.1"/>
    </source>
</evidence>
<evidence type="ECO:0000256" key="1">
    <source>
        <dbReference type="ARBA" id="ARBA00001947"/>
    </source>
</evidence>
<keyword evidence="5" id="KW-0378">Hydrolase</keyword>